<dbReference type="AlphaFoldDB" id="A0A2S3R1N6"/>
<dbReference type="Pfam" id="PF12245">
    <property type="entry name" value="Big_3_2"/>
    <property type="match status" value="1"/>
</dbReference>
<sequence>MRIKTDLDCSMCSVWKKLGTIMICPPRFKRSFALIASSFLVSSAAVAGIEQAVFSDTTGATQSVEGNDLGFTSINSAIQLYISSGLDRKLEVQLVSNSGIIVDDVETSVINISDRITVGGNDFYGKIVTLDAPPSDGSYRFVVKSLDLSGSITSTSSYSFVQDTTAPTIAGSFTLTRNAFYATIDNFGQTNTTKQLNMSGVTDANGIDHVEYWVKQPDNTKKYADVQYNNDSNSVVIDGSIAASTNMVPSPGYYEIGIDVFDVAGNKSTKSRYSHIDLTCPSTANDVTQVYNANSGVWQTYSPGMVIYANPVKVRYRRNLNDFATPSAPYGWKIGNAISYSDGNYAYYERTFPYKQQYTYFHFFSESGHVCRTHHLRSFNFTLASGVDLAPVHTKLAYKTNLSNDWVTSETFRTSKPATITTVRLFGQARSYRQKRTLSSGGTCYIEIGSSYCDISTNYKFSTGRGYIPYAHHAYKADGTMGLHSGYLYTYWDFNSPQISSLTQNKMGRSIQMNTFDADTTSDWRSSMWVISSAGASAVVDGNVIALSSPTMNKVDYQHREYTFDTSSLDVAAIVPITFFVEDSYGNRTEKTESYAIDTKKPEVLVTYNGTVLPEIITDIRDLEFKVEDFSEASLTSVQLTGSDANENVYLAIVDKGDGNFSVEKPRIFPTLDYDSGERYTLNMIAQDEFGNSVTKSIVFGYTPENLIVVDTQQYLPSNGAALYDVSDHAIASIYSEEILTLDSSQIATGKQQAEISNRKNSDFPIVVRGNDGLVTVAPGETKTMVVDLGVSGSKLDIEVYPANNTEGSAEFMFNIPTLTTIY</sequence>
<evidence type="ECO:0000259" key="2">
    <source>
        <dbReference type="Pfam" id="PF12245"/>
    </source>
</evidence>
<feature type="domain" description="Ig-like" evidence="3">
    <location>
        <begin position="560"/>
        <end position="711"/>
    </location>
</feature>
<evidence type="ECO:0000313" key="5">
    <source>
        <dbReference type="EMBL" id="POB47014.1"/>
    </source>
</evidence>
<feature type="chain" id="PRO_5015422875" description="DUF4165 domain-containing protein" evidence="1">
    <location>
        <begin position="48"/>
        <end position="823"/>
    </location>
</feature>
<dbReference type="Pfam" id="PF13752">
    <property type="entry name" value="DUF4165"/>
    <property type="match status" value="1"/>
</dbReference>
<accession>A0A2S3R1N6</accession>
<feature type="signal peptide" evidence="1">
    <location>
        <begin position="1"/>
        <end position="47"/>
    </location>
</feature>
<evidence type="ECO:0000259" key="4">
    <source>
        <dbReference type="Pfam" id="PF13752"/>
    </source>
</evidence>
<dbReference type="InterPro" id="IPR022038">
    <property type="entry name" value="Ig-like_bact"/>
</dbReference>
<dbReference type="EMBL" id="PDGH01000101">
    <property type="protein sequence ID" value="POB47014.1"/>
    <property type="molecule type" value="Genomic_DNA"/>
</dbReference>
<dbReference type="InterPro" id="IPR025429">
    <property type="entry name" value="DUF4165"/>
</dbReference>
<feature type="domain" description="Ig-like" evidence="2">
    <location>
        <begin position="186"/>
        <end position="273"/>
    </location>
</feature>
<evidence type="ECO:0008006" key="7">
    <source>
        <dbReference type="Google" id="ProtNLM"/>
    </source>
</evidence>
<keyword evidence="1" id="KW-0732">Signal</keyword>
<dbReference type="Pfam" id="PF13750">
    <property type="entry name" value="Big_3_3"/>
    <property type="match status" value="1"/>
</dbReference>
<organism evidence="5 6">
    <name type="scientific">Vibrio vulnificus</name>
    <dbReference type="NCBI Taxonomy" id="672"/>
    <lineage>
        <taxon>Bacteria</taxon>
        <taxon>Pseudomonadati</taxon>
        <taxon>Pseudomonadota</taxon>
        <taxon>Gammaproteobacteria</taxon>
        <taxon>Vibrionales</taxon>
        <taxon>Vibrionaceae</taxon>
        <taxon>Vibrio</taxon>
    </lineage>
</organism>
<protein>
    <recommendedName>
        <fullName evidence="7">DUF4165 domain-containing protein</fullName>
    </recommendedName>
</protein>
<evidence type="ECO:0000259" key="3">
    <source>
        <dbReference type="Pfam" id="PF13750"/>
    </source>
</evidence>
<evidence type="ECO:0000313" key="6">
    <source>
        <dbReference type="Proteomes" id="UP000237466"/>
    </source>
</evidence>
<dbReference type="Proteomes" id="UP000237466">
    <property type="component" value="Unassembled WGS sequence"/>
</dbReference>
<name>A0A2S3R1N6_VIBVL</name>
<proteinExistence type="predicted"/>
<reference evidence="5 6" key="1">
    <citation type="journal article" date="2018" name="Front. Microbiol.">
        <title>Phylogeny of Vibrio vulnificus from the Analysis of the Core-Genome: Implications for Intra-Species Taxonomy.</title>
        <authorList>
            <person name="Roig F.J."/>
            <person name="Gonzalez-Candelas F."/>
            <person name="Sanjuan E."/>
            <person name="Fouz B."/>
            <person name="Feil E.J."/>
            <person name="Llorens C."/>
            <person name="Baker-Austin C."/>
            <person name="Oliver J.D."/>
            <person name="Danin-Poleg Y."/>
            <person name="Gibas C.J."/>
            <person name="Kashi Y."/>
            <person name="Gulig P.A."/>
            <person name="Morrison S.S."/>
            <person name="Amaro C."/>
        </authorList>
    </citation>
    <scope>NUCLEOTIDE SEQUENCE [LARGE SCALE GENOMIC DNA]</scope>
    <source>
        <strain evidence="5 6">CECT4608</strain>
    </source>
</reference>
<evidence type="ECO:0000256" key="1">
    <source>
        <dbReference type="SAM" id="SignalP"/>
    </source>
</evidence>
<feature type="domain" description="DUF4165" evidence="4">
    <location>
        <begin position="52"/>
        <end position="165"/>
    </location>
</feature>
<comment type="caution">
    <text evidence="5">The sequence shown here is derived from an EMBL/GenBank/DDBJ whole genome shotgun (WGS) entry which is preliminary data.</text>
</comment>
<gene>
    <name evidence="5" type="ORF">CRN52_13125</name>
</gene>